<comment type="similarity">
    <text evidence="1">Belongs to the short-chain fatty acyl-CoA assimilation regulator (ScfR) family.</text>
</comment>
<dbReference type="InterPro" id="IPR010982">
    <property type="entry name" value="Lambda_DNA-bd_dom_sf"/>
</dbReference>
<dbReference type="SUPFAM" id="SSF47413">
    <property type="entry name" value="lambda repressor-like DNA-binding domains"/>
    <property type="match status" value="1"/>
</dbReference>
<gene>
    <name evidence="4" type="ORF">MNBD_ACTINO02-1629</name>
</gene>
<proteinExistence type="inferred from homology"/>
<evidence type="ECO:0000256" key="2">
    <source>
        <dbReference type="ARBA" id="ARBA00023125"/>
    </source>
</evidence>
<evidence type="ECO:0000259" key="3">
    <source>
        <dbReference type="PROSITE" id="PS50943"/>
    </source>
</evidence>
<keyword evidence="2" id="KW-0238">DNA-binding</keyword>
<evidence type="ECO:0000313" key="4">
    <source>
        <dbReference type="EMBL" id="VAW07052.1"/>
    </source>
</evidence>
<dbReference type="InterPro" id="IPR010359">
    <property type="entry name" value="IrrE_HExxH"/>
</dbReference>
<dbReference type="GO" id="GO:0005829">
    <property type="term" value="C:cytosol"/>
    <property type="evidence" value="ECO:0007669"/>
    <property type="project" value="TreeGrafter"/>
</dbReference>
<dbReference type="EMBL" id="UOEK01000380">
    <property type="protein sequence ID" value="VAW07052.1"/>
    <property type="molecule type" value="Genomic_DNA"/>
</dbReference>
<dbReference type="Pfam" id="PF13560">
    <property type="entry name" value="HTH_31"/>
    <property type="match status" value="1"/>
</dbReference>
<dbReference type="GO" id="GO:0003677">
    <property type="term" value="F:DNA binding"/>
    <property type="evidence" value="ECO:0007669"/>
    <property type="project" value="UniProtKB-KW"/>
</dbReference>
<dbReference type="PANTHER" id="PTHR46797">
    <property type="entry name" value="HTH-TYPE TRANSCRIPTIONAL REGULATOR"/>
    <property type="match status" value="1"/>
</dbReference>
<dbReference type="AlphaFoldDB" id="A0A3B0SXN7"/>
<evidence type="ECO:0000256" key="1">
    <source>
        <dbReference type="ARBA" id="ARBA00007227"/>
    </source>
</evidence>
<dbReference type="InterPro" id="IPR050807">
    <property type="entry name" value="TransReg_Diox_bact_type"/>
</dbReference>
<dbReference type="PROSITE" id="PS50943">
    <property type="entry name" value="HTH_CROC1"/>
    <property type="match status" value="1"/>
</dbReference>
<dbReference type="InterPro" id="IPR001387">
    <property type="entry name" value="Cro/C1-type_HTH"/>
</dbReference>
<accession>A0A3B0SXN7</accession>
<reference evidence="4" key="1">
    <citation type="submission" date="2018-06" db="EMBL/GenBank/DDBJ databases">
        <authorList>
            <person name="Zhirakovskaya E."/>
        </authorList>
    </citation>
    <scope>NUCLEOTIDE SEQUENCE</scope>
</reference>
<dbReference type="PANTHER" id="PTHR46797:SF1">
    <property type="entry name" value="METHYLPHOSPHONATE SYNTHASE"/>
    <property type="match status" value="1"/>
</dbReference>
<name>A0A3B0SXN7_9ZZZZ</name>
<dbReference type="SMART" id="SM00530">
    <property type="entry name" value="HTH_XRE"/>
    <property type="match status" value="1"/>
</dbReference>
<feature type="domain" description="HTH cro/C1-type" evidence="3">
    <location>
        <begin position="22"/>
        <end position="76"/>
    </location>
</feature>
<sequence>MDKTDGSIQADLFDALLVGRQIRFARTAAELTLDDLSERVGRSSPFLSQLENGKKEVSLRLLNELATALGVAARDLLDPTPPTRRDELEIAVEMAQRDPLYQGFGLGRFKPSAKIPDIALEHIVKLYDELRGRSVPNIVTREEARIANAELRTEMRKRGNYFGEIEKLARDAVGAIGYSKAGALSQGDIDDLAKHLGFTVHRSQTVPASVRSLTDLRNKRIYIAQRDALDNIGARSVILQTLGTFALGHRPPKDFTEFLHQRVETNYFAGAALLPEVAVVPALQKAMATRDLSIQDMKDVYSVSFEMAAHRFTNLATEHLGLRVHFVRSDEEGIIWKAYENNDVPFPRNSVGAIEGQRLCREWGTRQAFHSADKFAIHYQYTDTDNGTWWCGTHVEAGRDPLSAITVGVKFDDAKHFRGHDTDRHSVSRCPDGNCCRRPSEALAARWDSFALPSVRPNSHVLAAMPVETIPGVDVAEMYEFLERNAPRG</sequence>
<dbReference type="Pfam" id="PF06114">
    <property type="entry name" value="Peptidase_M78"/>
    <property type="match status" value="1"/>
</dbReference>
<organism evidence="4">
    <name type="scientific">hydrothermal vent metagenome</name>
    <dbReference type="NCBI Taxonomy" id="652676"/>
    <lineage>
        <taxon>unclassified sequences</taxon>
        <taxon>metagenomes</taxon>
        <taxon>ecological metagenomes</taxon>
    </lineage>
</organism>
<protein>
    <submittedName>
        <fullName evidence="4">Transcriptional regulator, Xre family</fullName>
    </submittedName>
</protein>
<dbReference type="GO" id="GO:0003700">
    <property type="term" value="F:DNA-binding transcription factor activity"/>
    <property type="evidence" value="ECO:0007669"/>
    <property type="project" value="TreeGrafter"/>
</dbReference>
<dbReference type="CDD" id="cd00093">
    <property type="entry name" value="HTH_XRE"/>
    <property type="match status" value="1"/>
</dbReference>
<dbReference type="Gene3D" id="1.10.260.40">
    <property type="entry name" value="lambda repressor-like DNA-binding domains"/>
    <property type="match status" value="1"/>
</dbReference>